<dbReference type="GO" id="GO:0009055">
    <property type="term" value="F:electron transfer activity"/>
    <property type="evidence" value="ECO:0007669"/>
    <property type="project" value="UniProtKB-UniRule"/>
</dbReference>
<dbReference type="AlphaFoldDB" id="A0A0G0Q6N7"/>
<reference evidence="8 9" key="1">
    <citation type="journal article" date="2015" name="Nature">
        <title>rRNA introns, odd ribosomes, and small enigmatic genomes across a large radiation of phyla.</title>
        <authorList>
            <person name="Brown C.T."/>
            <person name="Hug L.A."/>
            <person name="Thomas B.C."/>
            <person name="Sharon I."/>
            <person name="Castelle C.J."/>
            <person name="Singh A."/>
            <person name="Wilkins M.J."/>
            <person name="Williams K.H."/>
            <person name="Banfield J.F."/>
        </authorList>
    </citation>
    <scope>NUCLEOTIDE SEQUENCE [LARGE SCALE GENOMIC DNA]</scope>
</reference>
<dbReference type="InterPro" id="IPR051269">
    <property type="entry name" value="Fe-S_cluster_ET"/>
</dbReference>
<dbReference type="InterPro" id="IPR017896">
    <property type="entry name" value="4Fe4S_Fe-S-bd"/>
</dbReference>
<dbReference type="PROSITE" id="PS51379">
    <property type="entry name" value="4FE4S_FER_2"/>
    <property type="match status" value="1"/>
</dbReference>
<comment type="function">
    <text evidence="6">Ferredoxins are iron-sulfur proteins that transfer electrons in a wide variety of metabolic reactions.</text>
</comment>
<feature type="domain" description="4Fe-4S ferredoxin-type" evidence="7">
    <location>
        <begin position="1"/>
        <end position="28"/>
    </location>
</feature>
<organism evidence="8 9">
    <name type="scientific">Candidatus Falkowbacteria bacterium GW2011_GWF2_39_8</name>
    <dbReference type="NCBI Taxonomy" id="1618642"/>
    <lineage>
        <taxon>Bacteria</taxon>
        <taxon>Candidatus Falkowiibacteriota</taxon>
    </lineage>
</organism>
<protein>
    <recommendedName>
        <fullName evidence="6">Ferredoxin</fullName>
    </recommendedName>
</protein>
<dbReference type="Gene3D" id="3.30.70.20">
    <property type="match status" value="1"/>
</dbReference>
<dbReference type="Proteomes" id="UP000034137">
    <property type="component" value="Unassembled WGS sequence"/>
</dbReference>
<comment type="caution">
    <text evidence="8">The sequence shown here is derived from an EMBL/GenBank/DDBJ whole genome shotgun (WGS) entry which is preliminary data.</text>
</comment>
<dbReference type="EMBL" id="LBXO01000016">
    <property type="protein sequence ID" value="KKR33006.1"/>
    <property type="molecule type" value="Genomic_DNA"/>
</dbReference>
<dbReference type="PROSITE" id="PS00198">
    <property type="entry name" value="4FE4S_FER_1"/>
    <property type="match status" value="1"/>
</dbReference>
<dbReference type="InterPro" id="IPR001080">
    <property type="entry name" value="3Fe4S_ferredoxin"/>
</dbReference>
<proteinExistence type="predicted"/>
<accession>A0A0G0Q6N7</accession>
<evidence type="ECO:0000313" key="8">
    <source>
        <dbReference type="EMBL" id="KKR33006.1"/>
    </source>
</evidence>
<gene>
    <name evidence="8" type="ORF">UT64_C0016G0003</name>
</gene>
<dbReference type="GO" id="GO:0051536">
    <property type="term" value="F:iron-sulfur cluster binding"/>
    <property type="evidence" value="ECO:0007669"/>
    <property type="project" value="UniProtKB-KW"/>
</dbReference>
<evidence type="ECO:0000256" key="3">
    <source>
        <dbReference type="ARBA" id="ARBA00022982"/>
    </source>
</evidence>
<evidence type="ECO:0000256" key="6">
    <source>
        <dbReference type="RuleBase" id="RU368020"/>
    </source>
</evidence>
<dbReference type="PRINTS" id="PR00352">
    <property type="entry name" value="3FE4SFRDOXIN"/>
</dbReference>
<dbReference type="GO" id="GO:0005506">
    <property type="term" value="F:iron ion binding"/>
    <property type="evidence" value="ECO:0007669"/>
    <property type="project" value="UniProtKB-UniRule"/>
</dbReference>
<sequence>MIKVDQNLCIGCGTCVALCPKGFQMNAEGKSDAISQEDLECAKNAAASCPTQAIIVE</sequence>
<evidence type="ECO:0000256" key="5">
    <source>
        <dbReference type="ARBA" id="ARBA00023014"/>
    </source>
</evidence>
<keyword evidence="5 6" id="KW-0411">Iron-sulfur</keyword>
<dbReference type="PANTHER" id="PTHR36923:SF3">
    <property type="entry name" value="FERREDOXIN"/>
    <property type="match status" value="1"/>
</dbReference>
<dbReference type="SUPFAM" id="SSF54862">
    <property type="entry name" value="4Fe-4S ferredoxins"/>
    <property type="match status" value="1"/>
</dbReference>
<keyword evidence="2 6" id="KW-0479">Metal-binding</keyword>
<keyword evidence="1 6" id="KW-0813">Transport</keyword>
<keyword evidence="3 6" id="KW-0249">Electron transport</keyword>
<keyword evidence="4 6" id="KW-0408">Iron</keyword>
<dbReference type="PANTHER" id="PTHR36923">
    <property type="entry name" value="FERREDOXIN"/>
    <property type="match status" value="1"/>
</dbReference>
<dbReference type="InterPro" id="IPR017900">
    <property type="entry name" value="4Fe4S_Fe_S_CS"/>
</dbReference>
<evidence type="ECO:0000259" key="7">
    <source>
        <dbReference type="PROSITE" id="PS51379"/>
    </source>
</evidence>
<dbReference type="Pfam" id="PF13370">
    <property type="entry name" value="Fer4_13"/>
    <property type="match status" value="1"/>
</dbReference>
<evidence type="ECO:0000256" key="1">
    <source>
        <dbReference type="ARBA" id="ARBA00022448"/>
    </source>
</evidence>
<name>A0A0G0Q6N7_9BACT</name>
<evidence type="ECO:0000256" key="4">
    <source>
        <dbReference type="ARBA" id="ARBA00023004"/>
    </source>
</evidence>
<evidence type="ECO:0000313" key="9">
    <source>
        <dbReference type="Proteomes" id="UP000034137"/>
    </source>
</evidence>
<evidence type="ECO:0000256" key="2">
    <source>
        <dbReference type="ARBA" id="ARBA00022723"/>
    </source>
</evidence>